<dbReference type="Proteomes" id="UP000027073">
    <property type="component" value="Unassembled WGS sequence"/>
</dbReference>
<dbReference type="HOGENOM" id="CLU_1103164_0_0_1"/>
<dbReference type="AlphaFoldDB" id="A0A067NXK7"/>
<accession>A0A067NXK7</accession>
<feature type="region of interest" description="Disordered" evidence="1">
    <location>
        <begin position="146"/>
        <end position="200"/>
    </location>
</feature>
<feature type="region of interest" description="Disordered" evidence="1">
    <location>
        <begin position="31"/>
        <end position="55"/>
    </location>
</feature>
<dbReference type="OrthoDB" id="3032292at2759"/>
<reference evidence="3" key="1">
    <citation type="journal article" date="2014" name="Proc. Natl. Acad. Sci. U.S.A.">
        <title>Extensive sampling of basidiomycete genomes demonstrates inadequacy of the white-rot/brown-rot paradigm for wood decay fungi.</title>
        <authorList>
            <person name="Riley R."/>
            <person name="Salamov A.A."/>
            <person name="Brown D.W."/>
            <person name="Nagy L.G."/>
            <person name="Floudas D."/>
            <person name="Held B.W."/>
            <person name="Levasseur A."/>
            <person name="Lombard V."/>
            <person name="Morin E."/>
            <person name="Otillar R."/>
            <person name="Lindquist E.A."/>
            <person name="Sun H."/>
            <person name="LaButti K.M."/>
            <person name="Schmutz J."/>
            <person name="Jabbour D."/>
            <person name="Luo H."/>
            <person name="Baker S.E."/>
            <person name="Pisabarro A.G."/>
            <person name="Walton J.D."/>
            <person name="Blanchette R.A."/>
            <person name="Henrissat B."/>
            <person name="Martin F."/>
            <person name="Cullen D."/>
            <person name="Hibbett D.S."/>
            <person name="Grigoriev I.V."/>
        </authorList>
    </citation>
    <scope>NUCLEOTIDE SEQUENCE [LARGE SCALE GENOMIC DNA]</scope>
    <source>
        <strain evidence="3">PC15</strain>
    </source>
</reference>
<dbReference type="InParanoid" id="A0A067NXK7"/>
<proteinExistence type="predicted"/>
<dbReference type="VEuPathDB" id="FungiDB:PLEOSDRAFT_165173"/>
<name>A0A067NXK7_PLEO1</name>
<protein>
    <submittedName>
        <fullName evidence="2">Uncharacterized protein</fullName>
    </submittedName>
</protein>
<dbReference type="EMBL" id="KL198005">
    <property type="protein sequence ID" value="KDQ31740.1"/>
    <property type="molecule type" value="Genomic_DNA"/>
</dbReference>
<gene>
    <name evidence="2" type="ORF">PLEOSDRAFT_165173</name>
</gene>
<evidence type="ECO:0000313" key="3">
    <source>
        <dbReference type="Proteomes" id="UP000027073"/>
    </source>
</evidence>
<organism evidence="2 3">
    <name type="scientific">Pleurotus ostreatus (strain PC15)</name>
    <name type="common">Oyster mushroom</name>
    <dbReference type="NCBI Taxonomy" id="1137138"/>
    <lineage>
        <taxon>Eukaryota</taxon>
        <taxon>Fungi</taxon>
        <taxon>Dikarya</taxon>
        <taxon>Basidiomycota</taxon>
        <taxon>Agaricomycotina</taxon>
        <taxon>Agaricomycetes</taxon>
        <taxon>Agaricomycetidae</taxon>
        <taxon>Agaricales</taxon>
        <taxon>Pleurotineae</taxon>
        <taxon>Pleurotaceae</taxon>
        <taxon>Pleurotus</taxon>
    </lineage>
</organism>
<evidence type="ECO:0000313" key="2">
    <source>
        <dbReference type="EMBL" id="KDQ31740.1"/>
    </source>
</evidence>
<feature type="compositionally biased region" description="Polar residues" evidence="1">
    <location>
        <begin position="161"/>
        <end position="188"/>
    </location>
</feature>
<evidence type="ECO:0000256" key="1">
    <source>
        <dbReference type="SAM" id="MobiDB-lite"/>
    </source>
</evidence>
<feature type="compositionally biased region" description="Low complexity" evidence="1">
    <location>
        <begin position="34"/>
        <end position="46"/>
    </location>
</feature>
<sequence>MSSTRSSSPSEASFASFSSFSSGLYVPVHKRGRSASGSSFTSTATSWRSRSPACSERSMCQEPELVVSQPEPEVVVEPSRFYTVDFLISLAPSPLSRISPETREVLRANVPQIVMNRRQRKYNEFFNGMGLKEGAGAAKKEAVKAKATGKDTSAKKPATSAEGNTKTSKGRQNTGKKATGNAKTQSTGPAKAPVNAPAPRVSPLSFSAAAKASTGGAANILAPVNGTSWRGRAIRGPSPAAGFTVRVPIAAA</sequence>